<keyword evidence="3" id="KW-1185">Reference proteome</keyword>
<evidence type="ECO:0000313" key="2">
    <source>
        <dbReference type="EMBL" id="WOG87634.1"/>
    </source>
</evidence>
<reference evidence="2" key="2">
    <citation type="submission" date="2022-03" db="EMBL/GenBank/DDBJ databases">
        <title>Draft title - Genomic analysis of global carrot germplasm unveils the trajectory of domestication and the origin of high carotenoid orange carrot.</title>
        <authorList>
            <person name="Iorizzo M."/>
            <person name="Ellison S."/>
            <person name="Senalik D."/>
            <person name="Macko-Podgorni A."/>
            <person name="Grzebelus D."/>
            <person name="Bostan H."/>
            <person name="Rolling W."/>
            <person name="Curaba J."/>
            <person name="Simon P."/>
        </authorList>
    </citation>
    <scope>NUCLEOTIDE SEQUENCE</scope>
    <source>
        <tissue evidence="2">Leaf</tissue>
    </source>
</reference>
<dbReference type="EMBL" id="CP093344">
    <property type="protein sequence ID" value="WOG87634.1"/>
    <property type="molecule type" value="Genomic_DNA"/>
</dbReference>
<proteinExistence type="predicted"/>
<protein>
    <submittedName>
        <fullName evidence="1">Uncharacterized protein</fullName>
    </submittedName>
</protein>
<dbReference type="Gramene" id="KZN05268">
    <property type="protein sequence ID" value="KZN05268"/>
    <property type="gene ID" value="DCAR_006105"/>
</dbReference>
<evidence type="ECO:0000313" key="3">
    <source>
        <dbReference type="Proteomes" id="UP000077755"/>
    </source>
</evidence>
<accession>A0A166DHK9</accession>
<reference evidence="1" key="1">
    <citation type="journal article" date="2016" name="Nat. Genet.">
        <title>A high-quality carrot genome assembly provides new insights into carotenoid accumulation and asterid genome evolution.</title>
        <authorList>
            <person name="Iorizzo M."/>
            <person name="Ellison S."/>
            <person name="Senalik D."/>
            <person name="Zeng P."/>
            <person name="Satapoomin P."/>
            <person name="Huang J."/>
            <person name="Bowman M."/>
            <person name="Iovene M."/>
            <person name="Sanseverino W."/>
            <person name="Cavagnaro P."/>
            <person name="Yildiz M."/>
            <person name="Macko-Podgorni A."/>
            <person name="Moranska E."/>
            <person name="Grzebelus E."/>
            <person name="Grzebelus D."/>
            <person name="Ashrafi H."/>
            <person name="Zheng Z."/>
            <person name="Cheng S."/>
            <person name="Spooner D."/>
            <person name="Van Deynze A."/>
            <person name="Simon P."/>
        </authorList>
    </citation>
    <scope>NUCLEOTIDE SEQUENCE [LARGE SCALE GENOMIC DNA]</scope>
    <source>
        <tissue evidence="1">Leaf</tissue>
    </source>
</reference>
<dbReference type="STRING" id="79200.A0A166DHK9"/>
<dbReference type="Proteomes" id="UP000077755">
    <property type="component" value="Chromosome 2"/>
</dbReference>
<organism evidence="1">
    <name type="scientific">Daucus carota subsp. sativus</name>
    <name type="common">Carrot</name>
    <dbReference type="NCBI Taxonomy" id="79200"/>
    <lineage>
        <taxon>Eukaryota</taxon>
        <taxon>Viridiplantae</taxon>
        <taxon>Streptophyta</taxon>
        <taxon>Embryophyta</taxon>
        <taxon>Tracheophyta</taxon>
        <taxon>Spermatophyta</taxon>
        <taxon>Magnoliopsida</taxon>
        <taxon>eudicotyledons</taxon>
        <taxon>Gunneridae</taxon>
        <taxon>Pentapetalae</taxon>
        <taxon>asterids</taxon>
        <taxon>campanulids</taxon>
        <taxon>Apiales</taxon>
        <taxon>Apiaceae</taxon>
        <taxon>Apioideae</taxon>
        <taxon>Scandiceae</taxon>
        <taxon>Daucinae</taxon>
        <taxon>Daucus</taxon>
        <taxon>Daucus sect. Daucus</taxon>
    </lineage>
</organism>
<dbReference type="AlphaFoldDB" id="A0A166DHK9"/>
<gene>
    <name evidence="1" type="ORF">DCAR_006105</name>
    <name evidence="2" type="ORF">DCAR_0206864</name>
</gene>
<name>A0A166DHK9_DAUCS</name>
<dbReference type="EMBL" id="LNRQ01000002">
    <property type="protein sequence ID" value="KZN05268.1"/>
    <property type="molecule type" value="Genomic_DNA"/>
</dbReference>
<evidence type="ECO:0000313" key="1">
    <source>
        <dbReference type="EMBL" id="KZN05268.1"/>
    </source>
</evidence>
<sequence>MLYKLVLLTYFYMSVMIEKQRIYFSSRRPQGPRATVIVMSDQARGMHHPILGEVDNKRAYQAAEVIAAVNKINRSTIVPEYSFSDARGPYLALAPELAISRKKSKTISSSSE</sequence>